<evidence type="ECO:0000256" key="1">
    <source>
        <dbReference type="SAM" id="MobiDB-lite"/>
    </source>
</evidence>
<accession>A0AAU9IJF4</accession>
<keyword evidence="3" id="KW-1185">Reference proteome</keyword>
<protein>
    <submittedName>
        <fullName evidence="2">Uncharacterized protein</fullName>
    </submittedName>
</protein>
<feature type="compositionally biased region" description="Pro residues" evidence="1">
    <location>
        <begin position="54"/>
        <end position="69"/>
    </location>
</feature>
<comment type="caution">
    <text evidence="2">The sequence shown here is derived from an EMBL/GenBank/DDBJ whole genome shotgun (WGS) entry which is preliminary data.</text>
</comment>
<evidence type="ECO:0000313" key="2">
    <source>
        <dbReference type="EMBL" id="CAG9313896.1"/>
    </source>
</evidence>
<feature type="compositionally biased region" description="Pro residues" evidence="1">
    <location>
        <begin position="26"/>
        <end position="42"/>
    </location>
</feature>
<reference evidence="2" key="1">
    <citation type="submission" date="2021-09" db="EMBL/GenBank/DDBJ databases">
        <authorList>
            <consortium name="AG Swart"/>
            <person name="Singh M."/>
            <person name="Singh A."/>
            <person name="Seah K."/>
            <person name="Emmerich C."/>
        </authorList>
    </citation>
    <scope>NUCLEOTIDE SEQUENCE</scope>
    <source>
        <strain evidence="2">ATCC30299</strain>
    </source>
</reference>
<evidence type="ECO:0000313" key="3">
    <source>
        <dbReference type="Proteomes" id="UP001162131"/>
    </source>
</evidence>
<dbReference type="EMBL" id="CAJZBQ010000011">
    <property type="protein sequence ID" value="CAG9313896.1"/>
    <property type="molecule type" value="Genomic_DNA"/>
</dbReference>
<name>A0AAU9IJF4_9CILI</name>
<gene>
    <name evidence="2" type="ORF">BSTOLATCC_MIC9697</name>
</gene>
<proteinExistence type="predicted"/>
<organism evidence="2 3">
    <name type="scientific">Blepharisma stoltei</name>
    <dbReference type="NCBI Taxonomy" id="1481888"/>
    <lineage>
        <taxon>Eukaryota</taxon>
        <taxon>Sar</taxon>
        <taxon>Alveolata</taxon>
        <taxon>Ciliophora</taxon>
        <taxon>Postciliodesmatophora</taxon>
        <taxon>Heterotrichea</taxon>
        <taxon>Heterotrichida</taxon>
        <taxon>Blepharismidae</taxon>
        <taxon>Blepharisma</taxon>
    </lineage>
</organism>
<feature type="region of interest" description="Disordered" evidence="1">
    <location>
        <begin position="1"/>
        <end position="83"/>
    </location>
</feature>
<dbReference type="Proteomes" id="UP001162131">
    <property type="component" value="Unassembled WGS sequence"/>
</dbReference>
<dbReference type="AlphaFoldDB" id="A0AAU9IJF4"/>
<sequence>MGSTSSKKNKQKEPITVNTPGFQPATLPPPPPMPVPSAPPLYPELSPVPSAPSFQPPPSNSPPKKPVPPRAHQSPPQGKKEEDAPDILFDAEEPEERNPEPQDLSSVPEFYSQTCTLQGKWIYHMESSEIEFPEATSDEIERDFISGNIRSKFNFSGSQAEILFRETLMTVTDPSGEKMIYPISRTAVVKEKYWWYANDQTARPIIKEIEDILSFTEGIFSFTLDGVGYQINLHKKCMVEMRTGLIRNLIIG</sequence>